<evidence type="ECO:0000256" key="3">
    <source>
        <dbReference type="ARBA" id="ARBA00022630"/>
    </source>
</evidence>
<accession>A0A212FF54</accession>
<keyword evidence="8" id="KW-1185">Reference proteome</keyword>
<dbReference type="Gene3D" id="3.50.50.60">
    <property type="entry name" value="FAD/NAD(P)-binding domain"/>
    <property type="match status" value="1"/>
</dbReference>
<dbReference type="GO" id="GO:0050660">
    <property type="term" value="F:flavin adenine dinucleotide binding"/>
    <property type="evidence" value="ECO:0007669"/>
    <property type="project" value="InterPro"/>
</dbReference>
<dbReference type="Pfam" id="PF00732">
    <property type="entry name" value="GMC_oxred_N"/>
    <property type="match status" value="1"/>
</dbReference>
<evidence type="ECO:0000313" key="7">
    <source>
        <dbReference type="EMBL" id="OWR52369.1"/>
    </source>
</evidence>
<dbReference type="InterPro" id="IPR007867">
    <property type="entry name" value="GMC_OxRtase_C"/>
</dbReference>
<name>A0A212FF54_DANPL</name>
<dbReference type="AlphaFoldDB" id="A0A212FF54"/>
<dbReference type="STRING" id="278856.A0A212FF54"/>
<comment type="similarity">
    <text evidence="2">Belongs to the GMC oxidoreductase family.</text>
</comment>
<evidence type="ECO:0000313" key="8">
    <source>
        <dbReference type="Proteomes" id="UP000007151"/>
    </source>
</evidence>
<dbReference type="PROSITE" id="PS00624">
    <property type="entry name" value="GMC_OXRED_2"/>
    <property type="match status" value="1"/>
</dbReference>
<evidence type="ECO:0000256" key="5">
    <source>
        <dbReference type="PIRSR" id="PIRSR000137-2"/>
    </source>
</evidence>
<keyword evidence="3" id="KW-0285">Flavoprotein</keyword>
<organism evidence="7 8">
    <name type="scientific">Danaus plexippus plexippus</name>
    <dbReference type="NCBI Taxonomy" id="278856"/>
    <lineage>
        <taxon>Eukaryota</taxon>
        <taxon>Metazoa</taxon>
        <taxon>Ecdysozoa</taxon>
        <taxon>Arthropoda</taxon>
        <taxon>Hexapoda</taxon>
        <taxon>Insecta</taxon>
        <taxon>Pterygota</taxon>
        <taxon>Neoptera</taxon>
        <taxon>Endopterygota</taxon>
        <taxon>Lepidoptera</taxon>
        <taxon>Glossata</taxon>
        <taxon>Ditrysia</taxon>
        <taxon>Papilionoidea</taxon>
        <taxon>Nymphalidae</taxon>
        <taxon>Danainae</taxon>
        <taxon>Danaini</taxon>
        <taxon>Danaina</taxon>
        <taxon>Danaus</taxon>
        <taxon>Danaus</taxon>
    </lineage>
</organism>
<dbReference type="Pfam" id="PF05199">
    <property type="entry name" value="GMC_oxred_C"/>
    <property type="match status" value="1"/>
</dbReference>
<dbReference type="InterPro" id="IPR036188">
    <property type="entry name" value="FAD/NAD-bd_sf"/>
</dbReference>
<evidence type="ECO:0000259" key="6">
    <source>
        <dbReference type="PROSITE" id="PS00624"/>
    </source>
</evidence>
<protein>
    <recommendedName>
        <fullName evidence="6">Glucose-methanol-choline oxidoreductase N-terminal domain-containing protein</fullName>
    </recommendedName>
</protein>
<comment type="cofactor">
    <cofactor evidence="1 5">
        <name>FAD</name>
        <dbReference type="ChEBI" id="CHEBI:57692"/>
    </cofactor>
</comment>
<dbReference type="GO" id="GO:0016614">
    <property type="term" value="F:oxidoreductase activity, acting on CH-OH group of donors"/>
    <property type="evidence" value="ECO:0007669"/>
    <property type="project" value="InterPro"/>
</dbReference>
<dbReference type="EMBL" id="AGBW02008849">
    <property type="protein sequence ID" value="OWR52369.1"/>
    <property type="molecule type" value="Genomic_DNA"/>
</dbReference>
<gene>
    <name evidence="7" type="ORF">KGM_209371</name>
</gene>
<dbReference type="eggNOG" id="KOG1238">
    <property type="taxonomic scope" value="Eukaryota"/>
</dbReference>
<dbReference type="SUPFAM" id="SSF54373">
    <property type="entry name" value="FAD-linked reductases, C-terminal domain"/>
    <property type="match status" value="1"/>
</dbReference>
<dbReference type="InParanoid" id="A0A212FF54"/>
<feature type="binding site" evidence="5">
    <location>
        <position position="135"/>
    </location>
    <ligand>
        <name>FAD</name>
        <dbReference type="ChEBI" id="CHEBI:57692"/>
    </ligand>
</feature>
<dbReference type="PIRSF" id="PIRSF000137">
    <property type="entry name" value="Alcohol_oxidase"/>
    <property type="match status" value="1"/>
</dbReference>
<dbReference type="InterPro" id="IPR000172">
    <property type="entry name" value="GMC_OxRdtase_N"/>
</dbReference>
<evidence type="ECO:0000256" key="1">
    <source>
        <dbReference type="ARBA" id="ARBA00001974"/>
    </source>
</evidence>
<evidence type="ECO:0000256" key="4">
    <source>
        <dbReference type="ARBA" id="ARBA00022827"/>
    </source>
</evidence>
<proteinExistence type="inferred from homology"/>
<feature type="domain" description="Glucose-methanol-choline oxidoreductase N-terminal" evidence="6">
    <location>
        <begin position="308"/>
        <end position="322"/>
    </location>
</feature>
<dbReference type="PANTHER" id="PTHR11552">
    <property type="entry name" value="GLUCOSE-METHANOL-CHOLINE GMC OXIDOREDUCTASE"/>
    <property type="match status" value="1"/>
</dbReference>
<evidence type="ECO:0000256" key="2">
    <source>
        <dbReference type="ARBA" id="ARBA00010790"/>
    </source>
</evidence>
<dbReference type="PANTHER" id="PTHR11552:SF147">
    <property type="entry name" value="CHOLINE DEHYDROGENASE, MITOCHONDRIAL"/>
    <property type="match status" value="1"/>
</dbReference>
<sequence>MTSLSPCVPATSPAGAAFTALISYISTLQCLITEPWPEDHSHRVKDGDQFDFIIIGSGTAGSILANRLTQADDWKVLLLEAGDNPPLESIIPNFSGATHRSDQVWQYYTERDEMSNRACVDGRSFWPRGRMLGGTGSINGMLHMTGSPGDYQSWNVDDGWDYLTIKKYFRKSEKIIDPYILNNPELLNNHGTNGEFVVDQLNFTHTDIADKLTEAYLEIGLDYLDDLNGPTQMGVGKIRGGHHKGKRVSTATAFLNVIKERKNLYILKNTFATKIIFQDSKAIGVKVSLPDKKTAQYYTTKEIIVSAGTINTPVLLMSSGIGPKEHLESLDIKVVSDLPVGKNLQDHVRIPIPVRINTGAKAKSQDYWQKATLQYLLEQSGPHSTNYDQPNINAFLSVTDHKQLPDIQIDHNYFVPNTSYIYSMCKNVMNYKDEICEQFAKMNVESEMIIFFVSLCRPFSKGEILLRSTNPFDHPRIYPKYFSDRRDMDTFIKGLKKVTEIVNTEALRNVDAKVERIYFKDCDDFKFKSDDYWECMARALTYNVYHPVGTSKMGKPGDASSVVDSRLRVLGVKNLRVVDASIMPTITSVNTNAPTMMIAERASAFIKLQYKSKYANDEL</sequence>
<dbReference type="SUPFAM" id="SSF51905">
    <property type="entry name" value="FAD/NAD(P)-binding domain"/>
    <property type="match status" value="1"/>
</dbReference>
<keyword evidence="4 5" id="KW-0274">FAD</keyword>
<dbReference type="InterPro" id="IPR012132">
    <property type="entry name" value="GMC_OxRdtase"/>
</dbReference>
<dbReference type="KEGG" id="dpl:KGM_209371"/>
<dbReference type="Gene3D" id="3.30.560.10">
    <property type="entry name" value="Glucose Oxidase, domain 3"/>
    <property type="match status" value="1"/>
</dbReference>
<comment type="caution">
    <text evidence="7">The sequence shown here is derived from an EMBL/GenBank/DDBJ whole genome shotgun (WGS) entry which is preliminary data.</text>
</comment>
<dbReference type="Proteomes" id="UP000007151">
    <property type="component" value="Unassembled WGS sequence"/>
</dbReference>
<reference evidence="7 8" key="1">
    <citation type="journal article" date="2011" name="Cell">
        <title>The monarch butterfly genome yields insights into long-distance migration.</title>
        <authorList>
            <person name="Zhan S."/>
            <person name="Merlin C."/>
            <person name="Boore J.L."/>
            <person name="Reppert S.M."/>
        </authorList>
    </citation>
    <scope>NUCLEOTIDE SEQUENCE [LARGE SCALE GENOMIC DNA]</scope>
    <source>
        <strain evidence="7">F-2</strain>
    </source>
</reference>